<evidence type="ECO:0000313" key="1">
    <source>
        <dbReference type="EMBL" id="PMD48534.1"/>
    </source>
</evidence>
<dbReference type="OrthoDB" id="10266295at2759"/>
<dbReference type="AlphaFoldDB" id="A0A2J6SCQ1"/>
<reference evidence="1 2" key="1">
    <citation type="submission" date="2016-04" db="EMBL/GenBank/DDBJ databases">
        <title>A degradative enzymes factory behind the ericoid mycorrhizal symbiosis.</title>
        <authorList>
            <consortium name="DOE Joint Genome Institute"/>
            <person name="Martino E."/>
            <person name="Morin E."/>
            <person name="Grelet G."/>
            <person name="Kuo A."/>
            <person name="Kohler A."/>
            <person name="Daghino S."/>
            <person name="Barry K."/>
            <person name="Choi C."/>
            <person name="Cichocki N."/>
            <person name="Clum A."/>
            <person name="Copeland A."/>
            <person name="Hainaut M."/>
            <person name="Haridas S."/>
            <person name="Labutti K."/>
            <person name="Lindquist E."/>
            <person name="Lipzen A."/>
            <person name="Khouja H.-R."/>
            <person name="Murat C."/>
            <person name="Ohm R."/>
            <person name="Olson A."/>
            <person name="Spatafora J."/>
            <person name="Veneault-Fourrey C."/>
            <person name="Henrissat B."/>
            <person name="Grigoriev I."/>
            <person name="Martin F."/>
            <person name="Perotto S."/>
        </authorList>
    </citation>
    <scope>NUCLEOTIDE SEQUENCE [LARGE SCALE GENOMIC DNA]</scope>
    <source>
        <strain evidence="1 2">F</strain>
    </source>
</reference>
<accession>A0A2J6SCQ1</accession>
<proteinExistence type="predicted"/>
<dbReference type="EMBL" id="KZ613937">
    <property type="protein sequence ID" value="PMD48534.1"/>
    <property type="molecule type" value="Genomic_DNA"/>
</dbReference>
<evidence type="ECO:0000313" key="2">
    <source>
        <dbReference type="Proteomes" id="UP000235786"/>
    </source>
</evidence>
<protein>
    <submittedName>
        <fullName evidence="1">Uncharacterized protein</fullName>
    </submittedName>
</protein>
<sequence length="424" mass="47721">MASFWSAENAFAKFQVVAKVEALNYRSSYSVFGKDGTLKIPPLQILNEDGTLAYVVKGFGGMPLYITGETIGKYPTLKLADEYPSLDTHSSSSSAAQINEHNLSASPAKKSNTCVHPSVISDFPDLSDPRPDEVDYYPPVLDWLRKELLEHVKHYKKGAFKDYVKITMGVPKILKLLIGSPLTTPAEKEILRRGWDWVNYLDNQFGGKVKLSRFHSLLYSGVFLEKVFRVFRDDGNSLTGKEEDSNSRPVWGLTCVGNGFNDRTSVGENWNILRTPRGHDNVFDEDDGCIYKMKLTDEGLDLYSSLGKVKPLIVKRGVVKSKIPPEKYVPKGEKMENYNMSKKTFAKITESWLGEDSTRQRSHTGKVGVAEIAENARFLQRKLGRVPNRHEIMVDTFSCVLADLAKKTKGMNKAEREDFMNAQK</sequence>
<organism evidence="1 2">
    <name type="scientific">Hyaloscypha variabilis (strain UAMH 11265 / GT02V1 / F)</name>
    <name type="common">Meliniomyces variabilis</name>
    <dbReference type="NCBI Taxonomy" id="1149755"/>
    <lineage>
        <taxon>Eukaryota</taxon>
        <taxon>Fungi</taxon>
        <taxon>Dikarya</taxon>
        <taxon>Ascomycota</taxon>
        <taxon>Pezizomycotina</taxon>
        <taxon>Leotiomycetes</taxon>
        <taxon>Helotiales</taxon>
        <taxon>Hyaloscyphaceae</taxon>
        <taxon>Hyaloscypha</taxon>
        <taxon>Hyaloscypha variabilis</taxon>
    </lineage>
</organism>
<name>A0A2J6SCQ1_HYAVF</name>
<gene>
    <name evidence="1" type="ORF">L207DRAFT_627252</name>
</gene>
<keyword evidence="2" id="KW-1185">Reference proteome</keyword>
<dbReference type="Proteomes" id="UP000235786">
    <property type="component" value="Unassembled WGS sequence"/>
</dbReference>